<dbReference type="EMBL" id="JWZX01003399">
    <property type="protein sequence ID" value="KOO20953.1"/>
    <property type="molecule type" value="Genomic_DNA"/>
</dbReference>
<gene>
    <name evidence="9" type="ORF">Ctob_000392</name>
</gene>
<dbReference type="AlphaFoldDB" id="A0A0M0J409"/>
<dbReference type="GO" id="GO:0006281">
    <property type="term" value="P:DNA repair"/>
    <property type="evidence" value="ECO:0007669"/>
    <property type="project" value="UniProtKB-KW"/>
</dbReference>
<dbReference type="PANTHER" id="PTHR46082:SF6">
    <property type="entry name" value="AAA+ ATPASE DOMAIN-CONTAINING PROTEIN-RELATED"/>
    <property type="match status" value="1"/>
</dbReference>
<reference evidence="10" key="1">
    <citation type="journal article" date="2015" name="PLoS Genet.">
        <title>Genome Sequence and Transcriptome Analyses of Chrysochromulina tobin: Metabolic Tools for Enhanced Algal Fitness in the Prominent Order Prymnesiales (Haptophyceae).</title>
        <authorList>
            <person name="Hovde B.T."/>
            <person name="Deodato C.R."/>
            <person name="Hunsperger H.M."/>
            <person name="Ryken S.A."/>
            <person name="Yost W."/>
            <person name="Jha R.K."/>
            <person name="Patterson J."/>
            <person name="Monnat R.J. Jr."/>
            <person name="Barlow S.B."/>
            <person name="Starkenburg S.R."/>
            <person name="Cattolico R.A."/>
        </authorList>
    </citation>
    <scope>NUCLEOTIDE SEQUENCE</scope>
    <source>
        <strain evidence="10">CCMP291</strain>
    </source>
</reference>
<accession>A0A0M0J409</accession>
<evidence type="ECO:0000256" key="8">
    <source>
        <dbReference type="SAM" id="MobiDB-lite"/>
    </source>
</evidence>
<dbReference type="Proteomes" id="UP000037460">
    <property type="component" value="Unassembled WGS sequence"/>
</dbReference>
<dbReference type="InterPro" id="IPR032675">
    <property type="entry name" value="LRR_dom_sf"/>
</dbReference>
<feature type="compositionally biased region" description="Acidic residues" evidence="8">
    <location>
        <begin position="1"/>
        <end position="18"/>
    </location>
</feature>
<evidence type="ECO:0000256" key="1">
    <source>
        <dbReference type="ARBA" id="ARBA00004286"/>
    </source>
</evidence>
<evidence type="ECO:0000256" key="7">
    <source>
        <dbReference type="PROSITE-ProRule" id="PRU00339"/>
    </source>
</evidence>
<evidence type="ECO:0000256" key="6">
    <source>
        <dbReference type="ARBA" id="ARBA00023204"/>
    </source>
</evidence>
<dbReference type="Pfam" id="PF13516">
    <property type="entry name" value="LRR_6"/>
    <property type="match status" value="2"/>
</dbReference>
<dbReference type="SMART" id="SM00028">
    <property type="entry name" value="TPR"/>
    <property type="match status" value="7"/>
</dbReference>
<feature type="repeat" description="TPR" evidence="7">
    <location>
        <begin position="569"/>
        <end position="602"/>
    </location>
</feature>
<dbReference type="Pfam" id="PF13424">
    <property type="entry name" value="TPR_12"/>
    <property type="match status" value="3"/>
</dbReference>
<dbReference type="OrthoDB" id="626167at2759"/>
<proteinExistence type="inferred from homology"/>
<dbReference type="SMART" id="SM00368">
    <property type="entry name" value="LRR_RI"/>
    <property type="match status" value="3"/>
</dbReference>
<dbReference type="GO" id="GO:0006325">
    <property type="term" value="P:chromatin organization"/>
    <property type="evidence" value="ECO:0007669"/>
    <property type="project" value="UniProtKB-KW"/>
</dbReference>
<name>A0A0M0J409_9EUKA</name>
<dbReference type="SUPFAM" id="SSF48452">
    <property type="entry name" value="TPR-like"/>
    <property type="match status" value="2"/>
</dbReference>
<dbReference type="InterPro" id="IPR011990">
    <property type="entry name" value="TPR-like_helical_dom_sf"/>
</dbReference>
<dbReference type="InterPro" id="IPR001611">
    <property type="entry name" value="Leu-rich_rpt"/>
</dbReference>
<comment type="similarity">
    <text evidence="2">Belongs to the Tonsoku family.</text>
</comment>
<organism evidence="9 10">
    <name type="scientific">Chrysochromulina tobinii</name>
    <dbReference type="NCBI Taxonomy" id="1460289"/>
    <lineage>
        <taxon>Eukaryota</taxon>
        <taxon>Haptista</taxon>
        <taxon>Haptophyta</taxon>
        <taxon>Prymnesiophyceae</taxon>
        <taxon>Prymnesiales</taxon>
        <taxon>Chrysochromulinaceae</taxon>
        <taxon>Chrysochromulina</taxon>
    </lineage>
</organism>
<evidence type="ECO:0000313" key="9">
    <source>
        <dbReference type="EMBL" id="KOO20953.1"/>
    </source>
</evidence>
<protein>
    <submittedName>
        <fullName evidence="9">Nb-arc domain protein</fullName>
    </submittedName>
</protein>
<dbReference type="Gene3D" id="1.25.40.10">
    <property type="entry name" value="Tetratricopeptide repeat domain"/>
    <property type="match status" value="2"/>
</dbReference>
<keyword evidence="5" id="KW-0156">Chromatin regulator</keyword>
<keyword evidence="10" id="KW-1185">Reference proteome</keyword>
<evidence type="ECO:0000256" key="3">
    <source>
        <dbReference type="ARBA" id="ARBA00022454"/>
    </source>
</evidence>
<evidence type="ECO:0000313" key="10">
    <source>
        <dbReference type="Proteomes" id="UP000037460"/>
    </source>
</evidence>
<comment type="subcellular location">
    <subcellularLocation>
        <location evidence="1">Chromosome</location>
    </subcellularLocation>
</comment>
<dbReference type="SUPFAM" id="SSF52047">
    <property type="entry name" value="RNI-like"/>
    <property type="match status" value="1"/>
</dbReference>
<dbReference type="GO" id="GO:0005694">
    <property type="term" value="C:chromosome"/>
    <property type="evidence" value="ECO:0007669"/>
    <property type="project" value="UniProtKB-SubCell"/>
</dbReference>
<sequence length="874" mass="95228">MPRKDEDDDDDDVDDEAESSISEANTDDPVVWWESWKGEARRAEHASDERAANIVPVDRYRGTAELWRVLESGTVRLVRASYLVAVAKESAVVPRRQELPDLAFMPVPALRAIHANASNMLTSPSFDGLVPIVAVSACWVRTEHADPTGEQLKAIAAVLEVECTKYRAPAPDGRPGFSDVGVFWDWLSLDQPEPKTGKRTSMEHARFESARQDMDLWYGHQGTVVLLLSRMPASAPKARKRRPYDKSGWCTYERAAAALSHFCRPRRDPQCAAWQLVLDVDRSEGQAPSWALIDPDTFDAMLEKTTFERKADVKLVRSLYRKQASCLLAALDVLSLNASQPLDKVTAKLLGETLRWCPRLQELKLPRVAGLRDAAVEQLCTSIAATASRHGRLANRVQVMSLDGNALTNRAAAALAGAAEQGALRTLTTLSLGSNRIGAEGVAVLAAASRSWQQALGALTELNLFGNSMGDDGATALANEVAKERPKSVRLQPAQMDADALETAAVLYREALAQCREKLGDRHEDTLTSINNLAMLLLAQDELEEAGQLLCEALDASRETFGPMHQHTLVSMTNLGSLYKNAGELEEAEKLYREALDGARKTLGDDHHMTLASLYLLAMLLHTRGELEAARPLYVEALAASRRLLGDTHNDTLISINNLGGLMQALGDVDAAAALYREALAARRTALGDMHPDTLISINNLASLLQETGELEGASALYREALAARRATLGNRHPRTITSLNNLGTLLKARGDLEGAEPLLREALASCREELGDEHPDTLSSLYNLGILLEERGDLEGAAKLLREELHACTARYGSGHSETIASARHLLTLLEAPEAEGVRVGYNLASLRIIAENEAMMSSRSSLPEQLAKLSAS</sequence>
<keyword evidence="4" id="KW-0227">DNA damage</keyword>
<dbReference type="PANTHER" id="PTHR46082">
    <property type="entry name" value="ATP/GTP-BINDING PROTEIN-RELATED"/>
    <property type="match status" value="1"/>
</dbReference>
<evidence type="ECO:0000256" key="2">
    <source>
        <dbReference type="ARBA" id="ARBA00010999"/>
    </source>
</evidence>
<dbReference type="InterPro" id="IPR019734">
    <property type="entry name" value="TPR_rpt"/>
</dbReference>
<keyword evidence="7" id="KW-0802">TPR repeat</keyword>
<dbReference type="InterPro" id="IPR053137">
    <property type="entry name" value="NLR-like"/>
</dbReference>
<dbReference type="Pfam" id="PF13374">
    <property type="entry name" value="TPR_10"/>
    <property type="match status" value="2"/>
</dbReference>
<dbReference type="Gene3D" id="3.80.10.10">
    <property type="entry name" value="Ribonuclease Inhibitor"/>
    <property type="match status" value="1"/>
</dbReference>
<evidence type="ECO:0000256" key="4">
    <source>
        <dbReference type="ARBA" id="ARBA00022763"/>
    </source>
</evidence>
<feature type="region of interest" description="Disordered" evidence="8">
    <location>
        <begin position="1"/>
        <end position="29"/>
    </location>
</feature>
<keyword evidence="3" id="KW-0158">Chromosome</keyword>
<comment type="caution">
    <text evidence="9">The sequence shown here is derived from an EMBL/GenBank/DDBJ whole genome shotgun (WGS) entry which is preliminary data.</text>
</comment>
<dbReference type="PROSITE" id="PS50005">
    <property type="entry name" value="TPR"/>
    <property type="match status" value="1"/>
</dbReference>
<evidence type="ECO:0000256" key="5">
    <source>
        <dbReference type="ARBA" id="ARBA00022853"/>
    </source>
</evidence>
<keyword evidence="6" id="KW-0234">DNA repair</keyword>